<dbReference type="AlphaFoldDB" id="A0A086ESH2"/>
<reference evidence="4 9" key="1">
    <citation type="submission" date="2014-08" db="EMBL/GenBank/DDBJ databases">
        <title>Genome sequences of NCPPB Pectobacterium isolates.</title>
        <authorList>
            <person name="Glover R.H."/>
            <person name="Sapp M."/>
            <person name="Elphinstone J."/>
        </authorList>
    </citation>
    <scope>NUCLEOTIDE SEQUENCE [LARGE SCALE GENOMIC DNA]</scope>
    <source>
        <strain evidence="4 9">LMG 21372</strain>
    </source>
</reference>
<accession>A0A086ESH2</accession>
<evidence type="ECO:0000313" key="10">
    <source>
        <dbReference type="Proteomes" id="UP000269351"/>
    </source>
</evidence>
<dbReference type="RefSeq" id="WP_010277499.1">
    <property type="nucleotide sequence ID" value="NZ_BSWF01000009.1"/>
</dbReference>
<dbReference type="PANTHER" id="PTHR36508">
    <property type="entry name" value="PROTEIN SLYX"/>
    <property type="match status" value="1"/>
</dbReference>
<comment type="similarity">
    <text evidence="1">Belongs to the SlyX family.</text>
</comment>
<evidence type="ECO:0000313" key="5">
    <source>
        <dbReference type="EMBL" id="MBN3052909.1"/>
    </source>
</evidence>
<dbReference type="EMBL" id="JQOD01000001">
    <property type="protein sequence ID" value="KGA34923.1"/>
    <property type="molecule type" value="Genomic_DNA"/>
</dbReference>
<dbReference type="Gene3D" id="1.20.5.300">
    <property type="match status" value="1"/>
</dbReference>
<dbReference type="Proteomes" id="UP000768524">
    <property type="component" value="Unassembled WGS sequence"/>
</dbReference>
<sequence length="72" mass="8506">MSPSALEERLEQLESRQAFQELTIEELNQTVIQHEREISRLREHVRLLTDRLRSQQTSLVAPQSEETPPPHY</sequence>
<dbReference type="PATRIC" id="fig|180957.22.peg.3750"/>
<dbReference type="PANTHER" id="PTHR36508:SF1">
    <property type="entry name" value="PROTEIN SLYX"/>
    <property type="match status" value="1"/>
</dbReference>
<name>A0A086ESH2_9GAMM</name>
<proteinExistence type="inferred from homology"/>
<dbReference type="OrthoDB" id="5771733at2"/>
<evidence type="ECO:0000256" key="3">
    <source>
        <dbReference type="SAM" id="MobiDB-lite"/>
    </source>
</evidence>
<feature type="region of interest" description="Disordered" evidence="3">
    <location>
        <begin position="52"/>
        <end position="72"/>
    </location>
</feature>
<evidence type="ECO:0000313" key="9">
    <source>
        <dbReference type="Proteomes" id="UP000029435"/>
    </source>
</evidence>
<dbReference type="KEGG" id="pbra:B5S52_02035"/>
<evidence type="ECO:0000256" key="2">
    <source>
        <dbReference type="SAM" id="Coils"/>
    </source>
</evidence>
<keyword evidence="11" id="KW-1185">Reference proteome</keyword>
<evidence type="ECO:0000313" key="11">
    <source>
        <dbReference type="Proteomes" id="UP000762586"/>
    </source>
</evidence>
<dbReference type="EMBL" id="JAXHOZ010000047">
    <property type="protein sequence ID" value="MDY4378597.1"/>
    <property type="molecule type" value="Genomic_DNA"/>
</dbReference>
<evidence type="ECO:0000256" key="1">
    <source>
        <dbReference type="HAMAP-Rule" id="MF_00715"/>
    </source>
</evidence>
<reference evidence="7" key="4">
    <citation type="submission" date="2023-11" db="EMBL/GenBank/DDBJ databases">
        <title>Comparative genomics revealed phylogeny of phytopathogenic Pectobacterium aroidearum based on whole-genome sequencing and function of putative horizontal acquire islands in P. aroidearum PccS1.</title>
        <authorList>
            <person name="Fan J."/>
            <person name="Yang L."/>
        </authorList>
    </citation>
    <scope>NUCLEOTIDE SEQUENCE</scope>
    <source>
        <strain evidence="7">NJAU140</strain>
    </source>
</reference>
<dbReference type="Pfam" id="PF04102">
    <property type="entry name" value="SlyX"/>
    <property type="match status" value="1"/>
</dbReference>
<evidence type="ECO:0000313" key="7">
    <source>
        <dbReference type="EMBL" id="MDY4378597.1"/>
    </source>
</evidence>
<dbReference type="GeneID" id="57242737"/>
<dbReference type="STRING" id="180957.B5S52_02035"/>
<dbReference type="EMBL" id="JACGET010000012">
    <property type="protein sequence ID" value="MBN3106687.1"/>
    <property type="molecule type" value="Genomic_DNA"/>
</dbReference>
<reference evidence="5 11" key="2">
    <citation type="submission" date="2020-07" db="EMBL/GenBank/DDBJ databases">
        <title>A pangenomic view of the genus Pectobacterium provides insights into genome organization, phylogeny, and virulence.</title>
        <authorList>
            <person name="Jonkheer E."/>
            <person name="Brankovics B."/>
            <person name="Houwers I."/>
            <person name="Van Der Wolf J."/>
            <person name="Bonants P."/>
            <person name="Vreeburg R."/>
            <person name="Bollema R."/>
            <person name="De Haan J."/>
            <person name="Berke L."/>
            <person name="De Ridder D."/>
            <person name="Smit S."/>
            <person name="Van Der Lee T.A.J."/>
        </authorList>
    </citation>
    <scope>NUCLEOTIDE SEQUENCE</scope>
    <source>
        <strain evidence="6 11">NAK:384</strain>
        <strain evidence="5">NAK:433</strain>
    </source>
</reference>
<protein>
    <recommendedName>
        <fullName evidence="1">Protein SlyX</fullName>
    </recommendedName>
</protein>
<evidence type="ECO:0000313" key="4">
    <source>
        <dbReference type="EMBL" id="KGA34923.1"/>
    </source>
</evidence>
<dbReference type="HAMAP" id="MF_00715">
    <property type="entry name" value="SlyX"/>
    <property type="match status" value="1"/>
</dbReference>
<dbReference type="InterPro" id="IPR007236">
    <property type="entry name" value="SlyX"/>
</dbReference>
<dbReference type="Proteomes" id="UP000029435">
    <property type="component" value="Unassembled WGS sequence"/>
</dbReference>
<dbReference type="Proteomes" id="UP000269351">
    <property type="component" value="Chromosome"/>
</dbReference>
<evidence type="ECO:0000313" key="6">
    <source>
        <dbReference type="EMBL" id="MBN3106687.1"/>
    </source>
</evidence>
<reference evidence="8 10" key="3">
    <citation type="submission" date="2020-11" db="EMBL/GenBank/DDBJ databases">
        <title>Complete genome sequence of Pectobacterium brasiliense strain F126.</title>
        <authorList>
            <person name="Miroshnikov K."/>
            <person name="Vo T.N.H."/>
            <person name="Khodykina M.V."/>
            <person name="Kabanova A.P."/>
            <person name="Shneider M."/>
            <person name="Korzhenkov A."/>
            <person name="Toschakov S.V."/>
            <person name="Miroshnikov K.A."/>
            <person name="Ignatov A.N."/>
            <person name="Mikhailova Y.V."/>
            <person name="Shelenkov A."/>
            <person name="Yanushevich Y.G."/>
            <person name="Evseev P.V."/>
        </authorList>
    </citation>
    <scope>NUCLEOTIDE SEQUENCE [LARGE SCALE GENOMIC DNA]</scope>
    <source>
        <strain evidence="8 10">F126</strain>
    </source>
</reference>
<dbReference type="EMBL" id="CP065031">
    <property type="protein sequence ID" value="QPK24614.1"/>
    <property type="molecule type" value="Genomic_DNA"/>
</dbReference>
<dbReference type="NCBIfam" id="NF002750">
    <property type="entry name" value="PRK02793.1"/>
    <property type="match status" value="1"/>
</dbReference>
<dbReference type="Proteomes" id="UP000762586">
    <property type="component" value="Unassembled WGS sequence"/>
</dbReference>
<dbReference type="Proteomes" id="UP001269968">
    <property type="component" value="Unassembled WGS sequence"/>
</dbReference>
<feature type="compositionally biased region" description="Polar residues" evidence="3">
    <location>
        <begin position="54"/>
        <end position="66"/>
    </location>
</feature>
<gene>
    <name evidence="1" type="primary">slyX</name>
    <name evidence="8" type="ORF">F126LOC_001875</name>
    <name evidence="5" type="ORF">H4F45_15785</name>
    <name evidence="6" type="ORF">H4F48_11455</name>
    <name evidence="4" type="ORF">KU74_00210</name>
    <name evidence="7" type="ORF">SOV92_12275</name>
</gene>
<keyword evidence="2" id="KW-0175">Coiled coil</keyword>
<evidence type="ECO:0000313" key="8">
    <source>
        <dbReference type="EMBL" id="QPK24614.1"/>
    </source>
</evidence>
<organism evidence="4 9">
    <name type="scientific">Pectobacterium brasiliense</name>
    <dbReference type="NCBI Taxonomy" id="180957"/>
    <lineage>
        <taxon>Bacteria</taxon>
        <taxon>Pseudomonadati</taxon>
        <taxon>Pseudomonadota</taxon>
        <taxon>Gammaproteobacteria</taxon>
        <taxon>Enterobacterales</taxon>
        <taxon>Pectobacteriaceae</taxon>
        <taxon>Pectobacterium</taxon>
    </lineage>
</organism>
<feature type="coiled-coil region" evidence="2">
    <location>
        <begin position="10"/>
        <end position="51"/>
    </location>
</feature>
<dbReference type="EMBL" id="JACGEP010000041">
    <property type="protein sequence ID" value="MBN3052909.1"/>
    <property type="molecule type" value="Genomic_DNA"/>
</dbReference>